<evidence type="ECO:0000313" key="12">
    <source>
        <dbReference type="Proteomes" id="UP000784435"/>
    </source>
</evidence>
<evidence type="ECO:0000259" key="9">
    <source>
        <dbReference type="PROSITE" id="PS50893"/>
    </source>
</evidence>
<dbReference type="CDD" id="cd03228">
    <property type="entry name" value="ABCC_MRP_Like"/>
    <property type="match status" value="1"/>
</dbReference>
<keyword evidence="5 8" id="KW-1133">Transmembrane helix</keyword>
<dbReference type="GO" id="GO:0140359">
    <property type="term" value="F:ABC-type transporter activity"/>
    <property type="evidence" value="ECO:0007669"/>
    <property type="project" value="InterPro"/>
</dbReference>
<feature type="transmembrane region" description="Helical" evidence="8">
    <location>
        <begin position="845"/>
        <end position="866"/>
    </location>
</feature>
<dbReference type="GO" id="GO:0016887">
    <property type="term" value="F:ATP hydrolysis activity"/>
    <property type="evidence" value="ECO:0007669"/>
    <property type="project" value="InterPro"/>
</dbReference>
<feature type="transmembrane region" description="Helical" evidence="8">
    <location>
        <begin position="621"/>
        <end position="649"/>
    </location>
</feature>
<dbReference type="Pfam" id="PF00005">
    <property type="entry name" value="ABC_tran"/>
    <property type="match status" value="2"/>
</dbReference>
<dbReference type="GO" id="GO:0005524">
    <property type="term" value="F:ATP binding"/>
    <property type="evidence" value="ECO:0007669"/>
    <property type="project" value="UniProtKB-KW"/>
</dbReference>
<dbReference type="PANTHER" id="PTHR24221:SF590">
    <property type="entry name" value="COMPONENT LINKED WITH THE ASSEMBLY OF CYTOCHROME' TRANSPORT TRANSMEMBRANE ATP-BINDING PROTEIN ABC TRANSPORTER CYDD-RELATED"/>
    <property type="match status" value="1"/>
</dbReference>
<dbReference type="PROSITE" id="PS00211">
    <property type="entry name" value="ABC_TRANSPORTER_1"/>
    <property type="match status" value="1"/>
</dbReference>
<accession>A0A921MEZ6</accession>
<evidence type="ECO:0000256" key="7">
    <source>
        <dbReference type="SAM" id="MobiDB-lite"/>
    </source>
</evidence>
<dbReference type="AlphaFoldDB" id="A0A921MEZ6"/>
<dbReference type="EMBL" id="DYUK01000149">
    <property type="protein sequence ID" value="HJG80124.1"/>
    <property type="molecule type" value="Genomic_DNA"/>
</dbReference>
<dbReference type="PROSITE" id="PS50893">
    <property type="entry name" value="ABC_TRANSPORTER_2"/>
    <property type="match status" value="2"/>
</dbReference>
<feature type="domain" description="ABC transmembrane type-1" evidence="10">
    <location>
        <begin position="40"/>
        <end position="317"/>
    </location>
</feature>
<keyword evidence="4" id="KW-0067">ATP-binding</keyword>
<dbReference type="InterPro" id="IPR039421">
    <property type="entry name" value="Type_1_exporter"/>
</dbReference>
<evidence type="ECO:0000259" key="10">
    <source>
        <dbReference type="PROSITE" id="PS50929"/>
    </source>
</evidence>
<dbReference type="GO" id="GO:0045454">
    <property type="term" value="P:cell redox homeostasis"/>
    <property type="evidence" value="ECO:0007669"/>
    <property type="project" value="InterPro"/>
</dbReference>
<reference evidence="11" key="2">
    <citation type="submission" date="2021-09" db="EMBL/GenBank/DDBJ databases">
        <authorList>
            <person name="Gilroy R."/>
        </authorList>
    </citation>
    <scope>NUCLEOTIDE SEQUENCE</scope>
    <source>
        <strain evidence="11">ChiGjej5B5-7349</strain>
    </source>
</reference>
<keyword evidence="3" id="KW-0547">Nucleotide-binding</keyword>
<gene>
    <name evidence="11" type="primary">cydC</name>
    <name evidence="11" type="ORF">K8V08_06905</name>
</gene>
<feature type="domain" description="ABC transmembrane type-1" evidence="10">
    <location>
        <begin position="622"/>
        <end position="905"/>
    </location>
</feature>
<feature type="transmembrane region" description="Helical" evidence="8">
    <location>
        <begin position="736"/>
        <end position="757"/>
    </location>
</feature>
<feature type="transmembrane region" description="Helical" evidence="8">
    <location>
        <begin position="145"/>
        <end position="165"/>
    </location>
</feature>
<dbReference type="PANTHER" id="PTHR24221">
    <property type="entry name" value="ATP-BINDING CASSETTE SUB-FAMILY B"/>
    <property type="match status" value="1"/>
</dbReference>
<comment type="subcellular location">
    <subcellularLocation>
        <location evidence="1">Cell membrane</location>
        <topology evidence="1">Multi-pass membrane protein</topology>
    </subcellularLocation>
</comment>
<evidence type="ECO:0000256" key="4">
    <source>
        <dbReference type="ARBA" id="ARBA00022840"/>
    </source>
</evidence>
<reference evidence="11" key="1">
    <citation type="journal article" date="2021" name="PeerJ">
        <title>Extensive microbial diversity within the chicken gut microbiome revealed by metagenomics and culture.</title>
        <authorList>
            <person name="Gilroy R."/>
            <person name="Ravi A."/>
            <person name="Getino M."/>
            <person name="Pursley I."/>
            <person name="Horton D.L."/>
            <person name="Alikhan N.F."/>
            <person name="Baker D."/>
            <person name="Gharbi K."/>
            <person name="Hall N."/>
            <person name="Watson M."/>
            <person name="Adriaenssens E.M."/>
            <person name="Foster-Nyarko E."/>
            <person name="Jarju S."/>
            <person name="Secka A."/>
            <person name="Antonio M."/>
            <person name="Oren A."/>
            <person name="Chaudhuri R.R."/>
            <person name="La Ragione R."/>
            <person name="Hildebrand F."/>
            <person name="Pallen M.J."/>
        </authorList>
    </citation>
    <scope>NUCLEOTIDE SEQUENCE</scope>
    <source>
        <strain evidence="11">ChiGjej5B5-7349</strain>
    </source>
</reference>
<dbReference type="GO" id="GO:0005886">
    <property type="term" value="C:plasma membrane"/>
    <property type="evidence" value="ECO:0007669"/>
    <property type="project" value="UniProtKB-SubCell"/>
</dbReference>
<feature type="domain" description="ABC transporter" evidence="9">
    <location>
        <begin position="344"/>
        <end position="573"/>
    </location>
</feature>
<feature type="transmembrane region" description="Helical" evidence="8">
    <location>
        <begin position="36"/>
        <end position="60"/>
    </location>
</feature>
<feature type="region of interest" description="Disordered" evidence="7">
    <location>
        <begin position="1"/>
        <end position="23"/>
    </location>
</feature>
<comment type="caution">
    <text evidence="11">The sequence shown here is derived from an EMBL/GenBank/DDBJ whole genome shotgun (WGS) entry which is preliminary data.</text>
</comment>
<feature type="domain" description="ABC transporter" evidence="9">
    <location>
        <begin position="956"/>
        <end position="1168"/>
    </location>
</feature>
<dbReference type="InterPro" id="IPR014223">
    <property type="entry name" value="ABC_CydC/D"/>
</dbReference>
<keyword evidence="2 8" id="KW-0812">Transmembrane</keyword>
<dbReference type="InterPro" id="IPR027417">
    <property type="entry name" value="P-loop_NTPase"/>
</dbReference>
<dbReference type="InterPro" id="IPR011527">
    <property type="entry name" value="ABC1_TM_dom"/>
</dbReference>
<evidence type="ECO:0000256" key="8">
    <source>
        <dbReference type="SAM" id="Phobius"/>
    </source>
</evidence>
<dbReference type="PROSITE" id="PS50929">
    <property type="entry name" value="ABC_TM1F"/>
    <property type="match status" value="2"/>
</dbReference>
<dbReference type="SUPFAM" id="SSF90123">
    <property type="entry name" value="ABC transporter transmembrane region"/>
    <property type="match status" value="2"/>
</dbReference>
<feature type="transmembrane region" description="Helical" evidence="8">
    <location>
        <begin position="72"/>
        <end position="92"/>
    </location>
</feature>
<dbReference type="SMART" id="SM00382">
    <property type="entry name" value="AAA"/>
    <property type="match status" value="2"/>
</dbReference>
<dbReference type="InterPro" id="IPR003593">
    <property type="entry name" value="AAA+_ATPase"/>
</dbReference>
<sequence>MRSRTARTADPSPGTAPEAPARSPLRLALASPAGKAGLWAASVVAAVQAVGLVLVADALARGVVRAMEGEDLRGPLVTGLVGVLCQAVAAWAGKASGAMSSAGAKTGMRRRFIARVFAAGGRDVRGTDGSLALLATRSLDEIDDYFTSVIPALTAGAVVPLVVGARILWSDWVSALIIVLTLPLVPLFMILIGQYTEERVEDATRALDRLSGHLVELARGVPVLVGLGRLRAQTDALREVSERYRDTTMTTLRVAFLSALALELIATLSVAVVAVFVGVRLVYGHMSLEDGLLALILAPEAYLPLRRLGAAFHSTENGLAAHDRIDAVIGAPVASAVVRAGTGVRIRNLTLRYGTDTPPVLADASAHLGDGGLTAVTGASGAGKSSLLEVLAGLLRTGDGTQVTGIVEAPGPAAYAPQSPRTVARTVGEEIALRLPEALRDADAADPDRRAAVELCLRFAQLHVDPDFPCAALSPGQQRRLSLARVRASVLAGARLVLVDEPTAHLDETTAAGVRAGLQALGREVLVLAATHDGELVRSADRVVRVADGRIEEQATGTVAQDSHAAADQRTHAAAMPREVPARERQHEHAEMSTPTAAVAPTTGTLVRRLVRAVNPFSRKFLVAVLFGVFSTAAGAALTGVSAWLIVRASAQPPIMYLLVAIVGVRFFGLSRAVFAYAQRLWLHDAVLDSLTRLRTRLWDGLARRGTADRRITRGGGALRSLIADVDDIRDLVPRVVLPPVIAVLVGAAAVVALFLIHPAAGWTMLAALLVALLPASALALAADRRAGVVRIEARGRVLSGVEALLAARDDLSPDGAWRAPAERLTAEDERASASERRALRATGLGESVVVAATTAAALVILVLLGPAAVAGALSGEMLAVAVLLPLGLTDALLDSLSAVQQWPALRRVLGGVDDLDDPPVDARRPGTTGRTADDDRADDEHADGGAAKDTAIRSLAVEDLTLRWPGAATPTVEGLSTDFPLPGLTLVTGPSGSGKTTLVSALLRFLDPESGRILLNGEDAAALTPEGVAGRIAWCPQEAHVFDSTLRGNLLISRDRADAPTDAELEHALERAGLEDLVRDRGLDARVGASGSSLSGGQRQRLAVARTLLVGADAVILDEPTAHLDEETAHALVRDLGEALAEVGTLVVTHDEGLVRLADPEGAATRVRL</sequence>
<dbReference type="Pfam" id="PF00664">
    <property type="entry name" value="ABC_membrane"/>
    <property type="match status" value="1"/>
</dbReference>
<feature type="transmembrane region" description="Helical" evidence="8">
    <location>
        <begin position="254"/>
        <end position="279"/>
    </location>
</feature>
<evidence type="ECO:0000256" key="3">
    <source>
        <dbReference type="ARBA" id="ARBA00022741"/>
    </source>
</evidence>
<protein>
    <submittedName>
        <fullName evidence="11">Thiol reductant ABC exporter subunit CydC</fullName>
    </submittedName>
</protein>
<dbReference type="GO" id="GO:0034775">
    <property type="term" value="P:glutathione transmembrane transport"/>
    <property type="evidence" value="ECO:0007669"/>
    <property type="project" value="InterPro"/>
</dbReference>
<keyword evidence="6 8" id="KW-0472">Membrane</keyword>
<dbReference type="InterPro" id="IPR017871">
    <property type="entry name" value="ABC_transporter-like_CS"/>
</dbReference>
<dbReference type="SUPFAM" id="SSF52540">
    <property type="entry name" value="P-loop containing nucleoside triphosphate hydrolases"/>
    <property type="match status" value="2"/>
</dbReference>
<feature type="transmembrane region" description="Helical" evidence="8">
    <location>
        <begin position="655"/>
        <end position="675"/>
    </location>
</feature>
<name>A0A921MEZ6_9MICO</name>
<dbReference type="Gene3D" id="3.40.50.300">
    <property type="entry name" value="P-loop containing nucleotide triphosphate hydrolases"/>
    <property type="match status" value="2"/>
</dbReference>
<evidence type="ECO:0000313" key="11">
    <source>
        <dbReference type="EMBL" id="HJG80124.1"/>
    </source>
</evidence>
<feature type="transmembrane region" description="Helical" evidence="8">
    <location>
        <begin position="763"/>
        <end position="783"/>
    </location>
</feature>
<evidence type="ECO:0000256" key="2">
    <source>
        <dbReference type="ARBA" id="ARBA00022692"/>
    </source>
</evidence>
<evidence type="ECO:0000256" key="1">
    <source>
        <dbReference type="ARBA" id="ARBA00004651"/>
    </source>
</evidence>
<organism evidence="11 12">
    <name type="scientific">Brevibacterium senegalense</name>
    <dbReference type="NCBI Taxonomy" id="1033736"/>
    <lineage>
        <taxon>Bacteria</taxon>
        <taxon>Bacillati</taxon>
        <taxon>Actinomycetota</taxon>
        <taxon>Actinomycetes</taxon>
        <taxon>Micrococcales</taxon>
        <taxon>Brevibacteriaceae</taxon>
        <taxon>Brevibacterium</taxon>
    </lineage>
</organism>
<feature type="compositionally biased region" description="Basic and acidic residues" evidence="7">
    <location>
        <begin position="932"/>
        <end position="944"/>
    </location>
</feature>
<evidence type="ECO:0000256" key="5">
    <source>
        <dbReference type="ARBA" id="ARBA00022989"/>
    </source>
</evidence>
<feature type="region of interest" description="Disordered" evidence="7">
    <location>
        <begin position="914"/>
        <end position="946"/>
    </location>
</feature>
<feature type="transmembrane region" description="Helical" evidence="8">
    <location>
        <begin position="172"/>
        <end position="192"/>
    </location>
</feature>
<dbReference type="InterPro" id="IPR036640">
    <property type="entry name" value="ABC1_TM_sf"/>
</dbReference>
<evidence type="ECO:0000256" key="6">
    <source>
        <dbReference type="ARBA" id="ARBA00023136"/>
    </source>
</evidence>
<dbReference type="InterPro" id="IPR003439">
    <property type="entry name" value="ABC_transporter-like_ATP-bd"/>
</dbReference>
<dbReference type="Proteomes" id="UP000784435">
    <property type="component" value="Unassembled WGS sequence"/>
</dbReference>
<proteinExistence type="predicted"/>
<dbReference type="Gene3D" id="1.20.1560.10">
    <property type="entry name" value="ABC transporter type 1, transmembrane domain"/>
    <property type="match status" value="2"/>
</dbReference>
<dbReference type="CDD" id="cd18584">
    <property type="entry name" value="ABC_6TM_AarD_CydD"/>
    <property type="match status" value="1"/>
</dbReference>
<dbReference type="NCBIfam" id="TIGR02868">
    <property type="entry name" value="CydC"/>
    <property type="match status" value="1"/>
</dbReference>